<dbReference type="AlphaFoldDB" id="B8BP14"/>
<gene>
    <name evidence="2" type="ORF">OsI_37297</name>
</gene>
<dbReference type="EMBL" id="CM000137">
    <property type="protein sequence ID" value="EEC68768.1"/>
    <property type="molecule type" value="Genomic_DNA"/>
</dbReference>
<sequence length="541" mass="61518">MKLVADDGATSTTKIATTDYSKETHGKCSMLGFDVKWDANKDDIMFLTKSVVLETVPASIASLSAFSPRMITDIKRYTLMPTRYSAKCSGSNNSQVVSYLSFLSTPMLVESVGGHLLVLWQLLLQHFEVDPWPPITSRDQEFIVWESQLMSWLAFNCSCSEVHILPPWPPPTEAKWFQLFVGKQFSLVNPLNIIHVMLGPLVWDPGDGKVHLHKILIWMDDWFPQHYFHWKYILWSNELRLNVGVKSELSFLINLIAATSKEESESCLESNYIGLNAKRDLLYLIADEKGCKRVKDMEEDANSIRDEKYTFELVSTEVHIKLLGITVGKQFITVPLSRITQEDFAWSKKLLRLKLPALFFFNDVPLSNTKYLEQPWDPGGFNSSAWGQAEFKERGLLDTLLGCTTAGPLCKSQPKQTQEEGIKGKRRRLMGGDGNRVAMTNELKRCSTPSEEKEAKRMKKEEAVKKKRMPMERVQHLLSMVPRAPVPLPVIRDDSPELKEIDQALANVVQALNTCSQLIRQMQANTLDQLRTKGYLDSNNL</sequence>
<accession>B8BP14</accession>
<evidence type="ECO:0000256" key="1">
    <source>
        <dbReference type="SAM" id="MobiDB-lite"/>
    </source>
</evidence>
<dbReference type="HOGENOM" id="CLU_503817_0_0_1"/>
<dbReference type="Gramene" id="BGIOSGA036915-TA">
    <property type="protein sequence ID" value="BGIOSGA036915-PA"/>
    <property type="gene ID" value="BGIOSGA036915"/>
</dbReference>
<keyword evidence="3" id="KW-1185">Reference proteome</keyword>
<proteinExistence type="predicted"/>
<organism evidence="2 3">
    <name type="scientific">Oryza sativa subsp. indica</name>
    <name type="common">Rice</name>
    <dbReference type="NCBI Taxonomy" id="39946"/>
    <lineage>
        <taxon>Eukaryota</taxon>
        <taxon>Viridiplantae</taxon>
        <taxon>Streptophyta</taxon>
        <taxon>Embryophyta</taxon>
        <taxon>Tracheophyta</taxon>
        <taxon>Spermatophyta</taxon>
        <taxon>Magnoliopsida</taxon>
        <taxon>Liliopsida</taxon>
        <taxon>Poales</taxon>
        <taxon>Poaceae</taxon>
        <taxon>BOP clade</taxon>
        <taxon>Oryzoideae</taxon>
        <taxon>Oryzeae</taxon>
        <taxon>Oryzinae</taxon>
        <taxon>Oryza</taxon>
        <taxon>Oryza sativa</taxon>
    </lineage>
</organism>
<evidence type="ECO:0000313" key="3">
    <source>
        <dbReference type="Proteomes" id="UP000007015"/>
    </source>
</evidence>
<protein>
    <submittedName>
        <fullName evidence="2">Uncharacterized protein</fullName>
    </submittedName>
</protein>
<evidence type="ECO:0000313" key="2">
    <source>
        <dbReference type="EMBL" id="EEC68768.1"/>
    </source>
</evidence>
<name>B8BP14_ORYSI</name>
<feature type="region of interest" description="Disordered" evidence="1">
    <location>
        <begin position="449"/>
        <end position="469"/>
    </location>
</feature>
<dbReference type="Proteomes" id="UP000007015">
    <property type="component" value="Chromosome 12"/>
</dbReference>
<reference evidence="2 3" key="1">
    <citation type="journal article" date="2005" name="PLoS Biol.">
        <title>The genomes of Oryza sativa: a history of duplications.</title>
        <authorList>
            <person name="Yu J."/>
            <person name="Wang J."/>
            <person name="Lin W."/>
            <person name="Li S."/>
            <person name="Li H."/>
            <person name="Zhou J."/>
            <person name="Ni P."/>
            <person name="Dong W."/>
            <person name="Hu S."/>
            <person name="Zeng C."/>
            <person name="Zhang J."/>
            <person name="Zhang Y."/>
            <person name="Li R."/>
            <person name="Xu Z."/>
            <person name="Li S."/>
            <person name="Li X."/>
            <person name="Zheng H."/>
            <person name="Cong L."/>
            <person name="Lin L."/>
            <person name="Yin J."/>
            <person name="Geng J."/>
            <person name="Li G."/>
            <person name="Shi J."/>
            <person name="Liu J."/>
            <person name="Lv H."/>
            <person name="Li J."/>
            <person name="Wang J."/>
            <person name="Deng Y."/>
            <person name="Ran L."/>
            <person name="Shi X."/>
            <person name="Wang X."/>
            <person name="Wu Q."/>
            <person name="Li C."/>
            <person name="Ren X."/>
            <person name="Wang J."/>
            <person name="Wang X."/>
            <person name="Li D."/>
            <person name="Liu D."/>
            <person name="Zhang X."/>
            <person name="Ji Z."/>
            <person name="Zhao W."/>
            <person name="Sun Y."/>
            <person name="Zhang Z."/>
            <person name="Bao J."/>
            <person name="Han Y."/>
            <person name="Dong L."/>
            <person name="Ji J."/>
            <person name="Chen P."/>
            <person name="Wu S."/>
            <person name="Liu J."/>
            <person name="Xiao Y."/>
            <person name="Bu D."/>
            <person name="Tan J."/>
            <person name="Yang L."/>
            <person name="Ye C."/>
            <person name="Zhang J."/>
            <person name="Xu J."/>
            <person name="Zhou Y."/>
            <person name="Yu Y."/>
            <person name="Zhang B."/>
            <person name="Zhuang S."/>
            <person name="Wei H."/>
            <person name="Liu B."/>
            <person name="Lei M."/>
            <person name="Yu H."/>
            <person name="Li Y."/>
            <person name="Xu H."/>
            <person name="Wei S."/>
            <person name="He X."/>
            <person name="Fang L."/>
            <person name="Zhang Z."/>
            <person name="Zhang Y."/>
            <person name="Huang X."/>
            <person name="Su Z."/>
            <person name="Tong W."/>
            <person name="Li J."/>
            <person name="Tong Z."/>
            <person name="Li S."/>
            <person name="Ye J."/>
            <person name="Wang L."/>
            <person name="Fang L."/>
            <person name="Lei T."/>
            <person name="Chen C."/>
            <person name="Chen H."/>
            <person name="Xu Z."/>
            <person name="Li H."/>
            <person name="Huang H."/>
            <person name="Zhang F."/>
            <person name="Xu H."/>
            <person name="Li N."/>
            <person name="Zhao C."/>
            <person name="Li S."/>
            <person name="Dong L."/>
            <person name="Huang Y."/>
            <person name="Li L."/>
            <person name="Xi Y."/>
            <person name="Qi Q."/>
            <person name="Li W."/>
            <person name="Zhang B."/>
            <person name="Hu W."/>
            <person name="Zhang Y."/>
            <person name="Tian X."/>
            <person name="Jiao Y."/>
            <person name="Liang X."/>
            <person name="Jin J."/>
            <person name="Gao L."/>
            <person name="Zheng W."/>
            <person name="Hao B."/>
            <person name="Liu S."/>
            <person name="Wang W."/>
            <person name="Yuan L."/>
            <person name="Cao M."/>
            <person name="McDermott J."/>
            <person name="Samudrala R."/>
            <person name="Wang J."/>
            <person name="Wong G.K."/>
            <person name="Yang H."/>
        </authorList>
    </citation>
    <scope>NUCLEOTIDE SEQUENCE [LARGE SCALE GENOMIC DNA]</scope>
    <source>
        <strain evidence="3">cv. 93-11</strain>
    </source>
</reference>